<keyword evidence="1" id="KW-0732">Signal</keyword>
<organism evidence="2 3">
    <name type="scientific">Cephalotrichum gorgonifer</name>
    <dbReference type="NCBI Taxonomy" id="2041049"/>
    <lineage>
        <taxon>Eukaryota</taxon>
        <taxon>Fungi</taxon>
        <taxon>Dikarya</taxon>
        <taxon>Ascomycota</taxon>
        <taxon>Pezizomycotina</taxon>
        <taxon>Sordariomycetes</taxon>
        <taxon>Hypocreomycetidae</taxon>
        <taxon>Microascales</taxon>
        <taxon>Microascaceae</taxon>
        <taxon>Cephalotrichum</taxon>
    </lineage>
</organism>
<dbReference type="EMBL" id="ONZQ02000015">
    <property type="protein sequence ID" value="SPO06268.1"/>
    <property type="molecule type" value="Genomic_DNA"/>
</dbReference>
<keyword evidence="3" id="KW-1185">Reference proteome</keyword>
<reference evidence="2" key="1">
    <citation type="submission" date="2018-03" db="EMBL/GenBank/DDBJ databases">
        <authorList>
            <person name="Guldener U."/>
        </authorList>
    </citation>
    <scope>NUCLEOTIDE SEQUENCE</scope>
</reference>
<evidence type="ECO:0000313" key="3">
    <source>
        <dbReference type="Proteomes" id="UP001187682"/>
    </source>
</evidence>
<accession>A0AAE8SZ04</accession>
<comment type="caution">
    <text evidence="2">The sequence shown here is derived from an EMBL/GenBank/DDBJ whole genome shotgun (WGS) entry which is preliminary data.</text>
</comment>
<dbReference type="SUPFAM" id="SSF81383">
    <property type="entry name" value="F-box domain"/>
    <property type="match status" value="1"/>
</dbReference>
<evidence type="ECO:0000256" key="1">
    <source>
        <dbReference type="SAM" id="SignalP"/>
    </source>
</evidence>
<dbReference type="AlphaFoldDB" id="A0AAE8SZ04"/>
<dbReference type="Gene3D" id="1.20.1280.50">
    <property type="match status" value="1"/>
</dbReference>
<feature type="signal peptide" evidence="1">
    <location>
        <begin position="1"/>
        <end position="32"/>
    </location>
</feature>
<dbReference type="InterPro" id="IPR036047">
    <property type="entry name" value="F-box-like_dom_sf"/>
</dbReference>
<name>A0AAE8SZ04_9PEZI</name>
<protein>
    <recommendedName>
        <fullName evidence="4">F-box domain-containing protein</fullName>
    </recommendedName>
</protein>
<dbReference type="Proteomes" id="UP001187682">
    <property type="component" value="Unassembled WGS sequence"/>
</dbReference>
<proteinExistence type="predicted"/>
<gene>
    <name evidence="2" type="ORF">DNG_08957</name>
</gene>
<evidence type="ECO:0008006" key="4">
    <source>
        <dbReference type="Google" id="ProtNLM"/>
    </source>
</evidence>
<evidence type="ECO:0000313" key="2">
    <source>
        <dbReference type="EMBL" id="SPO06268.1"/>
    </source>
</evidence>
<feature type="chain" id="PRO_5042008645" description="F-box domain-containing protein" evidence="1">
    <location>
        <begin position="33"/>
        <end position="270"/>
    </location>
</feature>
<sequence length="270" mass="30634">MTPSAHQVLLHIFDCLEMILLDLPAATLLACAQRVCKAWHNTIATSPRLQRKIFLSPSSGREGRSRTPNPLLATSFPRFFTTSLYDHAGPDEVLESLGVPGEVQGILQRPKQEQPPLLRTGASWRRMFPEYPITFKLGLIEARVMVDLVSYHSGILDVPYGVTMGKLFDTVYTMFLGRDTFADRFCIYWRDKTRDPRVTPSSYIYGKEEIALSTFPSDVTIVIFTHIYDGDLALLPESKADLNPQYMPADFDLSLVDLQLAFSRFEYPFE</sequence>